<dbReference type="SFLD" id="SFLDG01144">
    <property type="entry name" value="C2.B.4:_PGP_Like"/>
    <property type="match status" value="1"/>
</dbReference>
<gene>
    <name evidence="1" type="ORF">EII40_08275</name>
</gene>
<dbReference type="NCBIfam" id="TIGR01484">
    <property type="entry name" value="HAD-SF-IIB"/>
    <property type="match status" value="1"/>
</dbReference>
<dbReference type="PANTHER" id="PTHR10000:SF25">
    <property type="entry name" value="PHOSPHATASE YKRA-RELATED"/>
    <property type="match status" value="1"/>
</dbReference>
<name>A0A3P1XPK7_TANFO</name>
<dbReference type="GO" id="GO:0005829">
    <property type="term" value="C:cytosol"/>
    <property type="evidence" value="ECO:0007669"/>
    <property type="project" value="TreeGrafter"/>
</dbReference>
<dbReference type="InterPro" id="IPR000150">
    <property type="entry name" value="Cof"/>
</dbReference>
<dbReference type="SFLD" id="SFLDG01140">
    <property type="entry name" value="C2.B:_Phosphomannomutase_and_P"/>
    <property type="match status" value="1"/>
</dbReference>
<evidence type="ECO:0000313" key="1">
    <source>
        <dbReference type="EMBL" id="RRD59996.1"/>
    </source>
</evidence>
<dbReference type="OrthoDB" id="9814970at2"/>
<dbReference type="AlphaFoldDB" id="A0A3P1XPK7"/>
<dbReference type="Gene3D" id="3.30.1240.10">
    <property type="match status" value="1"/>
</dbReference>
<dbReference type="InterPro" id="IPR036412">
    <property type="entry name" value="HAD-like_sf"/>
</dbReference>
<dbReference type="GO" id="GO:0000287">
    <property type="term" value="F:magnesium ion binding"/>
    <property type="evidence" value="ECO:0007669"/>
    <property type="project" value="TreeGrafter"/>
</dbReference>
<dbReference type="GO" id="GO:0016791">
    <property type="term" value="F:phosphatase activity"/>
    <property type="evidence" value="ECO:0007669"/>
    <property type="project" value="TreeGrafter"/>
</dbReference>
<dbReference type="RefSeq" id="WP_124751794.1">
    <property type="nucleotide sequence ID" value="NZ_RQYS01000032.1"/>
</dbReference>
<sequence>MIKAIFLDIDGTMVSFDTHRMPEDTASALCEARRRGVKLFVATGRQRGDIHNLGDMEFDGYITLNGSCCLVGDEVIFRKSIPKEDIAAFVRYQEENGVIPCFFVEADAISANTRADVMERMRELICFPPRPVVSMDELMQREIYQLTAFFSEEAEPEVMRQMPHCTATRWFPTFADVVAKGVEKAVGLQVIGAYFGIRPEEMMAVGDGGNDISMLRYAGVGVAMGNSDETVKQAADYVTSAVDEGGVAQVLRHFGII</sequence>
<dbReference type="PROSITE" id="PS01229">
    <property type="entry name" value="COF_2"/>
    <property type="match status" value="1"/>
</dbReference>
<comment type="caution">
    <text evidence="1">The sequence shown here is derived from an EMBL/GenBank/DDBJ whole genome shotgun (WGS) entry which is preliminary data.</text>
</comment>
<dbReference type="PANTHER" id="PTHR10000">
    <property type="entry name" value="PHOSPHOSERINE PHOSPHATASE"/>
    <property type="match status" value="1"/>
</dbReference>
<protein>
    <submittedName>
        <fullName evidence="1">Cof-type HAD-IIB family hydrolase</fullName>
    </submittedName>
</protein>
<dbReference type="SFLD" id="SFLDS00003">
    <property type="entry name" value="Haloacid_Dehalogenase"/>
    <property type="match status" value="1"/>
</dbReference>
<accession>A0A3P1XPK7</accession>
<dbReference type="EMBL" id="RQYS01000032">
    <property type="protein sequence ID" value="RRD59996.1"/>
    <property type="molecule type" value="Genomic_DNA"/>
</dbReference>
<dbReference type="Proteomes" id="UP000278609">
    <property type="component" value="Unassembled WGS sequence"/>
</dbReference>
<organism evidence="1 2">
    <name type="scientific">Tannerella forsythia</name>
    <name type="common">Bacteroides forsythus</name>
    <dbReference type="NCBI Taxonomy" id="28112"/>
    <lineage>
        <taxon>Bacteria</taxon>
        <taxon>Pseudomonadati</taxon>
        <taxon>Bacteroidota</taxon>
        <taxon>Bacteroidia</taxon>
        <taxon>Bacteroidales</taxon>
        <taxon>Tannerellaceae</taxon>
        <taxon>Tannerella</taxon>
    </lineage>
</organism>
<dbReference type="InterPro" id="IPR023214">
    <property type="entry name" value="HAD_sf"/>
</dbReference>
<dbReference type="Pfam" id="PF08282">
    <property type="entry name" value="Hydrolase_3"/>
    <property type="match status" value="1"/>
</dbReference>
<dbReference type="SUPFAM" id="SSF56784">
    <property type="entry name" value="HAD-like"/>
    <property type="match status" value="1"/>
</dbReference>
<keyword evidence="1" id="KW-0378">Hydrolase</keyword>
<dbReference type="Gene3D" id="3.40.50.1000">
    <property type="entry name" value="HAD superfamily/HAD-like"/>
    <property type="match status" value="1"/>
</dbReference>
<proteinExistence type="predicted"/>
<dbReference type="NCBIfam" id="TIGR00099">
    <property type="entry name" value="Cof-subfamily"/>
    <property type="match status" value="1"/>
</dbReference>
<evidence type="ECO:0000313" key="2">
    <source>
        <dbReference type="Proteomes" id="UP000278609"/>
    </source>
</evidence>
<reference evidence="1 2" key="1">
    <citation type="submission" date="2018-11" db="EMBL/GenBank/DDBJ databases">
        <title>Genomes From Bacteria Associated with the Canine Oral Cavity: a Test Case for Automated Genome-Based Taxonomic Assignment.</title>
        <authorList>
            <person name="Coil D.A."/>
            <person name="Jospin G."/>
            <person name="Darling A.E."/>
            <person name="Wallis C."/>
            <person name="Davis I.J."/>
            <person name="Harris S."/>
            <person name="Eisen J.A."/>
            <person name="Holcombe L.J."/>
            <person name="O'Flynn C."/>
        </authorList>
    </citation>
    <scope>NUCLEOTIDE SEQUENCE [LARGE SCALE GENOMIC DNA]</scope>
    <source>
        <strain evidence="1 2">OH2617_COT-023</strain>
    </source>
</reference>
<dbReference type="InterPro" id="IPR006379">
    <property type="entry name" value="HAD-SF_hydro_IIB"/>
</dbReference>